<dbReference type="AlphaFoldDB" id="A0A1G2FQE4"/>
<name>A0A1G2FQE4_9BACT</name>
<evidence type="ECO:0000313" key="1">
    <source>
        <dbReference type="EMBL" id="OGZ40002.1"/>
    </source>
</evidence>
<sequence length="171" mass="19512">MEIFRINDALEESLINGQITITNKQGGFMEIFRINDALEESLINGQITITDLPDNNLKKMVLKALKDLQRAKKITVTFNKQMIVQVFVDLPTKITTLSLIKGLTDEKKRKIIETLYLLNWHLSPRWIFSNPDIYGSPRHCADCGKTAMPQSARCQNPSCVSQENYRLVNGE</sequence>
<dbReference type="Proteomes" id="UP000177126">
    <property type="component" value="Unassembled WGS sequence"/>
</dbReference>
<reference evidence="1 2" key="1">
    <citation type="journal article" date="2016" name="Nat. Commun.">
        <title>Thousands of microbial genomes shed light on interconnected biogeochemical processes in an aquifer system.</title>
        <authorList>
            <person name="Anantharaman K."/>
            <person name="Brown C.T."/>
            <person name="Hug L.A."/>
            <person name="Sharon I."/>
            <person name="Castelle C.J."/>
            <person name="Probst A.J."/>
            <person name="Thomas B.C."/>
            <person name="Singh A."/>
            <person name="Wilkins M.J."/>
            <person name="Karaoz U."/>
            <person name="Brodie E.L."/>
            <person name="Williams K.H."/>
            <person name="Hubbard S.S."/>
            <person name="Banfield J.F."/>
        </authorList>
    </citation>
    <scope>NUCLEOTIDE SEQUENCE [LARGE SCALE GENOMIC DNA]</scope>
</reference>
<evidence type="ECO:0000313" key="2">
    <source>
        <dbReference type="Proteomes" id="UP000177126"/>
    </source>
</evidence>
<accession>A0A1G2FQE4</accession>
<dbReference type="EMBL" id="MHNF01000043">
    <property type="protein sequence ID" value="OGZ40002.1"/>
    <property type="molecule type" value="Genomic_DNA"/>
</dbReference>
<comment type="caution">
    <text evidence="1">The sequence shown here is derived from an EMBL/GenBank/DDBJ whole genome shotgun (WGS) entry which is preliminary data.</text>
</comment>
<gene>
    <name evidence="1" type="ORF">A3B04_02915</name>
</gene>
<proteinExistence type="predicted"/>
<protein>
    <submittedName>
        <fullName evidence="1">Uncharacterized protein</fullName>
    </submittedName>
</protein>
<organism evidence="1 2">
    <name type="scientific">Candidatus Portnoybacteria bacterium RIFCSPLOWO2_02_FULL_39_11</name>
    <dbReference type="NCBI Taxonomy" id="1802001"/>
    <lineage>
        <taxon>Bacteria</taxon>
        <taxon>Candidatus Portnoyibacteriota</taxon>
    </lineage>
</organism>